<dbReference type="GO" id="GO:0034247">
    <property type="term" value="P:snoRNA splicing"/>
    <property type="evidence" value="ECO:0007669"/>
    <property type="project" value="TreeGrafter"/>
</dbReference>
<dbReference type="GO" id="GO:0003677">
    <property type="term" value="F:DNA binding"/>
    <property type="evidence" value="ECO:0007669"/>
    <property type="project" value="UniProtKB-UniRule"/>
</dbReference>
<evidence type="ECO:0000256" key="5">
    <source>
        <dbReference type="ARBA" id="ARBA00022664"/>
    </source>
</evidence>
<dbReference type="Proteomes" id="UP000196158">
    <property type="component" value="Unassembled WGS sequence"/>
</dbReference>
<evidence type="ECO:0000256" key="7">
    <source>
        <dbReference type="ARBA" id="ARBA00022728"/>
    </source>
</evidence>
<dbReference type="EMBL" id="FXLY01000011">
    <property type="protein sequence ID" value="SMN22239.1"/>
    <property type="molecule type" value="Genomic_DNA"/>
</dbReference>
<evidence type="ECO:0000256" key="14">
    <source>
        <dbReference type="RuleBase" id="RU367110"/>
    </source>
</evidence>
<evidence type="ECO:0000256" key="15">
    <source>
        <dbReference type="SAM" id="MobiDB-lite"/>
    </source>
</evidence>
<dbReference type="PANTHER" id="PTHR12930">
    <property type="entry name" value="ZINC FINGER PROTEIN 183"/>
    <property type="match status" value="1"/>
</dbReference>
<dbReference type="PROSITE" id="PS50089">
    <property type="entry name" value="ZF_RING_2"/>
    <property type="match status" value="1"/>
</dbReference>
<evidence type="ECO:0000256" key="4">
    <source>
        <dbReference type="ARBA" id="ARBA00020647"/>
    </source>
</evidence>
<comment type="function">
    <text evidence="1 14">Involved in pre-mRNA splicing.</text>
</comment>
<keyword evidence="8 13" id="KW-0863">Zinc-finger</keyword>
<feature type="region of interest" description="Disordered" evidence="15">
    <location>
        <begin position="1"/>
        <end position="62"/>
    </location>
</feature>
<comment type="subcellular location">
    <subcellularLocation>
        <location evidence="2 14">Nucleus</location>
    </subcellularLocation>
</comment>
<dbReference type="InterPro" id="IPR013083">
    <property type="entry name" value="Znf_RING/FYVE/PHD"/>
</dbReference>
<dbReference type="PANTHER" id="PTHR12930:SF0">
    <property type="entry name" value="RING FINGER PROTEIN 113B"/>
    <property type="match status" value="1"/>
</dbReference>
<comment type="subunit">
    <text evidence="14">Associated with the spliceosome.</text>
</comment>
<keyword evidence="7 14" id="KW-0747">Spliceosome</keyword>
<accession>A0A1X7R9U8</accession>
<keyword evidence="10 14" id="KW-0238">DNA-binding</keyword>
<evidence type="ECO:0000256" key="9">
    <source>
        <dbReference type="ARBA" id="ARBA00022833"/>
    </source>
</evidence>
<evidence type="ECO:0000256" key="2">
    <source>
        <dbReference type="ARBA" id="ARBA00004123"/>
    </source>
</evidence>
<keyword evidence="5 14" id="KW-0507">mRNA processing</keyword>
<dbReference type="Gene3D" id="3.30.40.10">
    <property type="entry name" value="Zinc/RING finger domain, C3HC4 (zinc finger)"/>
    <property type="match status" value="1"/>
</dbReference>
<dbReference type="InterPro" id="IPR001841">
    <property type="entry name" value="Znf_RING"/>
</dbReference>
<evidence type="ECO:0000256" key="10">
    <source>
        <dbReference type="ARBA" id="ARBA00023125"/>
    </source>
</evidence>
<dbReference type="Pfam" id="PF13920">
    <property type="entry name" value="zf-C3HC4_3"/>
    <property type="match status" value="1"/>
</dbReference>
<dbReference type="STRING" id="1789683.A0A1X7R9U8"/>
<dbReference type="InterPro" id="IPR039971">
    <property type="entry name" value="CWC24-like"/>
</dbReference>
<feature type="compositionally biased region" description="Basic and acidic residues" evidence="15">
    <location>
        <begin position="47"/>
        <end position="60"/>
    </location>
</feature>
<comment type="similarity">
    <text evidence="3 14">Belongs to the CWC24 family.</text>
</comment>
<feature type="domain" description="C3H1-type" evidence="17">
    <location>
        <begin position="126"/>
        <end position="154"/>
    </location>
</feature>
<keyword evidence="19" id="KW-1185">Reference proteome</keyword>
<sequence>MFKKRSKLSGNSSDIKRRKLPVENVESDEDQRVTTSIPGFKKRQLLGKKDPSSLESKKNTSNETISDTSKYTLIDSNTAIKADILNSEDKGIIKSNESTNSKETTKKSISDKITQAANLKTTIFTDYQPDICKDYQQTGFCGYGDSCKFLHSRDDFKAGWKLNTDWKVDVIENGDNEIISKDVPFKCVICKEDYKDPIVTNCGHYFCRACFTKRIDKDLSCFICRTNTNGVAKIAKDLKKKLRKMKESTKD</sequence>
<evidence type="ECO:0000256" key="8">
    <source>
        <dbReference type="ARBA" id="ARBA00022771"/>
    </source>
</evidence>
<proteinExistence type="inferred from homology"/>
<evidence type="ECO:0000259" key="17">
    <source>
        <dbReference type="PROSITE" id="PS50103"/>
    </source>
</evidence>
<evidence type="ECO:0000256" key="6">
    <source>
        <dbReference type="ARBA" id="ARBA00022723"/>
    </source>
</evidence>
<dbReference type="GO" id="GO:0008270">
    <property type="term" value="F:zinc ion binding"/>
    <property type="evidence" value="ECO:0007669"/>
    <property type="project" value="UniProtKB-KW"/>
</dbReference>
<dbReference type="SMART" id="SM00356">
    <property type="entry name" value="ZnF_C3H1"/>
    <property type="match status" value="1"/>
</dbReference>
<name>A0A1X7R9U8_9SACH</name>
<dbReference type="FunFam" id="4.10.1000.10:FF:000041">
    <property type="entry name" value="Pre-mRNA-splicing factor CWC24"/>
    <property type="match status" value="1"/>
</dbReference>
<keyword evidence="11 14" id="KW-0508">mRNA splicing</keyword>
<evidence type="ECO:0000313" key="19">
    <source>
        <dbReference type="Proteomes" id="UP000196158"/>
    </source>
</evidence>
<evidence type="ECO:0000256" key="1">
    <source>
        <dbReference type="ARBA" id="ARBA00003777"/>
    </source>
</evidence>
<dbReference type="SMART" id="SM00184">
    <property type="entry name" value="RING"/>
    <property type="match status" value="1"/>
</dbReference>
<dbReference type="InterPro" id="IPR000571">
    <property type="entry name" value="Znf_CCCH"/>
</dbReference>
<dbReference type="Gene3D" id="4.10.1000.10">
    <property type="entry name" value="Zinc finger, CCCH-type"/>
    <property type="match status" value="1"/>
</dbReference>
<feature type="zinc finger region" description="C3H1-type" evidence="13">
    <location>
        <begin position="126"/>
        <end position="154"/>
    </location>
</feature>
<dbReference type="PROSITE" id="PS50103">
    <property type="entry name" value="ZF_C3H1"/>
    <property type="match status" value="1"/>
</dbReference>
<keyword evidence="9 13" id="KW-0862">Zinc</keyword>
<evidence type="ECO:0000256" key="11">
    <source>
        <dbReference type="ARBA" id="ARBA00023187"/>
    </source>
</evidence>
<evidence type="ECO:0000256" key="12">
    <source>
        <dbReference type="ARBA" id="ARBA00023242"/>
    </source>
</evidence>
<evidence type="ECO:0000256" key="3">
    <source>
        <dbReference type="ARBA" id="ARBA00009161"/>
    </source>
</evidence>
<keyword evidence="6 13" id="KW-0479">Metal-binding</keyword>
<dbReference type="CDD" id="cd16539">
    <property type="entry name" value="RING-HC_RNF113A_B"/>
    <property type="match status" value="1"/>
</dbReference>
<gene>
    <name evidence="18" type="ORF">KASA_0H00110G</name>
</gene>
<dbReference type="SUPFAM" id="SSF57850">
    <property type="entry name" value="RING/U-box"/>
    <property type="match status" value="1"/>
</dbReference>
<evidence type="ECO:0000259" key="16">
    <source>
        <dbReference type="PROSITE" id="PS50089"/>
    </source>
</evidence>
<reference evidence="18 19" key="1">
    <citation type="submission" date="2017-04" db="EMBL/GenBank/DDBJ databases">
        <authorList>
            <person name="Afonso C.L."/>
            <person name="Miller P.J."/>
            <person name="Scott M.A."/>
            <person name="Spackman E."/>
            <person name="Goraichik I."/>
            <person name="Dimitrov K.M."/>
            <person name="Suarez D.L."/>
            <person name="Swayne D.E."/>
        </authorList>
    </citation>
    <scope>NUCLEOTIDE SEQUENCE [LARGE SCALE GENOMIC DNA]</scope>
</reference>
<organism evidence="18 19">
    <name type="scientific">Maudiozyma saulgeensis</name>
    <dbReference type="NCBI Taxonomy" id="1789683"/>
    <lineage>
        <taxon>Eukaryota</taxon>
        <taxon>Fungi</taxon>
        <taxon>Dikarya</taxon>
        <taxon>Ascomycota</taxon>
        <taxon>Saccharomycotina</taxon>
        <taxon>Saccharomycetes</taxon>
        <taxon>Saccharomycetales</taxon>
        <taxon>Saccharomycetaceae</taxon>
        <taxon>Maudiozyma</taxon>
    </lineage>
</organism>
<dbReference type="OrthoDB" id="25761at2759"/>
<protein>
    <recommendedName>
        <fullName evidence="4 14">Pre-mRNA-splicing factor CWC24</fullName>
    </recommendedName>
</protein>
<dbReference type="AlphaFoldDB" id="A0A1X7R9U8"/>
<dbReference type="GO" id="GO:0006397">
    <property type="term" value="P:mRNA processing"/>
    <property type="evidence" value="ECO:0007669"/>
    <property type="project" value="UniProtKB-KW"/>
</dbReference>
<feature type="domain" description="RING-type" evidence="16">
    <location>
        <begin position="187"/>
        <end position="225"/>
    </location>
</feature>
<evidence type="ECO:0000313" key="18">
    <source>
        <dbReference type="EMBL" id="SMN22239.1"/>
    </source>
</evidence>
<keyword evidence="12 14" id="KW-0539">Nucleus</keyword>
<evidence type="ECO:0000256" key="13">
    <source>
        <dbReference type="PROSITE-ProRule" id="PRU00723"/>
    </source>
</evidence>
<dbReference type="InterPro" id="IPR036855">
    <property type="entry name" value="Znf_CCCH_sf"/>
</dbReference>
<dbReference type="GO" id="GO:0005684">
    <property type="term" value="C:U2-type spliceosomal complex"/>
    <property type="evidence" value="ECO:0007669"/>
    <property type="project" value="TreeGrafter"/>
</dbReference>
<dbReference type="SUPFAM" id="SSF90229">
    <property type="entry name" value="CCCH zinc finger"/>
    <property type="match status" value="1"/>
</dbReference>
<dbReference type="Pfam" id="PF00642">
    <property type="entry name" value="zf-CCCH"/>
    <property type="match status" value="1"/>
</dbReference>